<feature type="region of interest" description="Disordered" evidence="1">
    <location>
        <begin position="120"/>
        <end position="147"/>
    </location>
</feature>
<reference evidence="2" key="3">
    <citation type="journal article" date="2017" name="Nature">
        <title>Genome sequence of the progenitor of the wheat D genome Aegilops tauschii.</title>
        <authorList>
            <person name="Luo M.C."/>
            <person name="Gu Y.Q."/>
            <person name="Puiu D."/>
            <person name="Wang H."/>
            <person name="Twardziok S.O."/>
            <person name="Deal K.R."/>
            <person name="Huo N."/>
            <person name="Zhu T."/>
            <person name="Wang L."/>
            <person name="Wang Y."/>
            <person name="McGuire P.E."/>
            <person name="Liu S."/>
            <person name="Long H."/>
            <person name="Ramasamy R.K."/>
            <person name="Rodriguez J.C."/>
            <person name="Van S.L."/>
            <person name="Yuan L."/>
            <person name="Wang Z."/>
            <person name="Xia Z."/>
            <person name="Xiao L."/>
            <person name="Anderson O.D."/>
            <person name="Ouyang S."/>
            <person name="Liang Y."/>
            <person name="Zimin A.V."/>
            <person name="Pertea G."/>
            <person name="Qi P."/>
            <person name="Bennetzen J.L."/>
            <person name="Dai X."/>
            <person name="Dawson M.W."/>
            <person name="Muller H.G."/>
            <person name="Kugler K."/>
            <person name="Rivarola-Duarte L."/>
            <person name="Spannagl M."/>
            <person name="Mayer K.F.X."/>
            <person name="Lu F.H."/>
            <person name="Bevan M.W."/>
            <person name="Leroy P."/>
            <person name="Li P."/>
            <person name="You F.M."/>
            <person name="Sun Q."/>
            <person name="Liu Z."/>
            <person name="Lyons E."/>
            <person name="Wicker T."/>
            <person name="Salzberg S.L."/>
            <person name="Devos K.M."/>
            <person name="Dvorak J."/>
        </authorList>
    </citation>
    <scope>NUCLEOTIDE SEQUENCE [LARGE SCALE GENOMIC DNA]</scope>
    <source>
        <strain evidence="2">cv. AL8/78</strain>
    </source>
</reference>
<reference evidence="3" key="2">
    <citation type="journal article" date="2017" name="Nat. Plants">
        <title>The Aegilops tauschii genome reveals multiple impacts of transposons.</title>
        <authorList>
            <person name="Zhao G."/>
            <person name="Zou C."/>
            <person name="Li K."/>
            <person name="Wang K."/>
            <person name="Li T."/>
            <person name="Gao L."/>
            <person name="Zhang X."/>
            <person name="Wang H."/>
            <person name="Yang Z."/>
            <person name="Liu X."/>
            <person name="Jiang W."/>
            <person name="Mao L."/>
            <person name="Kong X."/>
            <person name="Jiao Y."/>
            <person name="Jia J."/>
        </authorList>
    </citation>
    <scope>NUCLEOTIDE SEQUENCE [LARGE SCALE GENOMIC DNA]</scope>
    <source>
        <strain evidence="3">cv. AL8/78</strain>
    </source>
</reference>
<accession>A0A453K3M8</accession>
<organism evidence="2 3">
    <name type="scientific">Aegilops tauschii subsp. strangulata</name>
    <name type="common">Goatgrass</name>
    <dbReference type="NCBI Taxonomy" id="200361"/>
    <lineage>
        <taxon>Eukaryota</taxon>
        <taxon>Viridiplantae</taxon>
        <taxon>Streptophyta</taxon>
        <taxon>Embryophyta</taxon>
        <taxon>Tracheophyta</taxon>
        <taxon>Spermatophyta</taxon>
        <taxon>Magnoliopsida</taxon>
        <taxon>Liliopsida</taxon>
        <taxon>Poales</taxon>
        <taxon>Poaceae</taxon>
        <taxon>BOP clade</taxon>
        <taxon>Pooideae</taxon>
        <taxon>Triticodae</taxon>
        <taxon>Triticeae</taxon>
        <taxon>Triticinae</taxon>
        <taxon>Aegilops</taxon>
    </lineage>
</organism>
<keyword evidence="3" id="KW-1185">Reference proteome</keyword>
<dbReference type="EnsemblPlants" id="AET5Gv20278600.3">
    <property type="protein sequence ID" value="AET5Gv20278600.3"/>
    <property type="gene ID" value="AET5Gv20278600"/>
</dbReference>
<proteinExistence type="predicted"/>
<name>A0A453K3M8_AEGTS</name>
<protein>
    <submittedName>
        <fullName evidence="2">Uncharacterized protein</fullName>
    </submittedName>
</protein>
<sequence length="166" mass="19686">MSAKEQRRKRERERYAEMNDEKKQEKLKKRREAYQQEKEKICAQHRQIYANMQSDQKKARIEHINELKRSTANKDSIAMQNPAYSSTEQEVSISTPSVNHRKHVTPGERQTLLHHRNKQFTTRRRKNVSVSSEEDASMTETGNNFTEPLHQPQVMIYGKNINLTQY</sequence>
<feature type="region of interest" description="Disordered" evidence="1">
    <location>
        <begin position="1"/>
        <end position="38"/>
    </location>
</feature>
<evidence type="ECO:0000313" key="2">
    <source>
        <dbReference type="EnsemblPlants" id="AET5Gv20278600.3"/>
    </source>
</evidence>
<evidence type="ECO:0000313" key="3">
    <source>
        <dbReference type="Proteomes" id="UP000015105"/>
    </source>
</evidence>
<feature type="compositionally biased region" description="Basic residues" evidence="1">
    <location>
        <begin position="1"/>
        <end position="11"/>
    </location>
</feature>
<reference evidence="2" key="5">
    <citation type="journal article" date="2021" name="G3 (Bethesda)">
        <title>Aegilops tauschii genome assembly Aet v5.0 features greater sequence contiguity and improved annotation.</title>
        <authorList>
            <person name="Wang L."/>
            <person name="Zhu T."/>
            <person name="Rodriguez J.C."/>
            <person name="Deal K.R."/>
            <person name="Dubcovsky J."/>
            <person name="McGuire P.E."/>
            <person name="Lux T."/>
            <person name="Spannagl M."/>
            <person name="Mayer K.F.X."/>
            <person name="Baldrich P."/>
            <person name="Meyers B.C."/>
            <person name="Huo N."/>
            <person name="Gu Y.Q."/>
            <person name="Zhou H."/>
            <person name="Devos K.M."/>
            <person name="Bennetzen J.L."/>
            <person name="Unver T."/>
            <person name="Budak H."/>
            <person name="Gulick P.J."/>
            <person name="Galiba G."/>
            <person name="Kalapos B."/>
            <person name="Nelson D.R."/>
            <person name="Li P."/>
            <person name="You F.M."/>
            <person name="Luo M.C."/>
            <person name="Dvorak J."/>
        </authorList>
    </citation>
    <scope>NUCLEOTIDE SEQUENCE [LARGE SCALE GENOMIC DNA]</scope>
    <source>
        <strain evidence="2">cv. AL8/78</strain>
    </source>
</reference>
<dbReference type="Proteomes" id="UP000015105">
    <property type="component" value="Chromosome 5D"/>
</dbReference>
<dbReference type="AlphaFoldDB" id="A0A453K3M8"/>
<feature type="compositionally biased region" description="Basic and acidic residues" evidence="1">
    <location>
        <begin position="12"/>
        <end position="24"/>
    </location>
</feature>
<reference evidence="2" key="4">
    <citation type="submission" date="2019-03" db="UniProtKB">
        <authorList>
            <consortium name="EnsemblPlants"/>
        </authorList>
    </citation>
    <scope>IDENTIFICATION</scope>
</reference>
<dbReference type="Gramene" id="AET5Gv20278600.3">
    <property type="protein sequence ID" value="AET5Gv20278600.3"/>
    <property type="gene ID" value="AET5Gv20278600"/>
</dbReference>
<reference evidence="3" key="1">
    <citation type="journal article" date="2014" name="Science">
        <title>Ancient hybridizations among the ancestral genomes of bread wheat.</title>
        <authorList>
            <consortium name="International Wheat Genome Sequencing Consortium,"/>
            <person name="Marcussen T."/>
            <person name="Sandve S.R."/>
            <person name="Heier L."/>
            <person name="Spannagl M."/>
            <person name="Pfeifer M."/>
            <person name="Jakobsen K.S."/>
            <person name="Wulff B.B."/>
            <person name="Steuernagel B."/>
            <person name="Mayer K.F."/>
            <person name="Olsen O.A."/>
        </authorList>
    </citation>
    <scope>NUCLEOTIDE SEQUENCE [LARGE SCALE GENOMIC DNA]</scope>
    <source>
        <strain evidence="3">cv. AL8/78</strain>
    </source>
</reference>
<feature type="region of interest" description="Disordered" evidence="1">
    <location>
        <begin position="72"/>
        <end position="105"/>
    </location>
</feature>
<feature type="compositionally biased region" description="Polar residues" evidence="1">
    <location>
        <begin position="78"/>
        <end position="98"/>
    </location>
</feature>
<evidence type="ECO:0000256" key="1">
    <source>
        <dbReference type="SAM" id="MobiDB-lite"/>
    </source>
</evidence>